<gene>
    <name evidence="2" type="ORF">PQ457_18735</name>
</gene>
<reference evidence="2 3" key="1">
    <citation type="submission" date="2023-02" db="EMBL/GenBank/DDBJ databases">
        <title>Genome sequence of Novosphingobium humi KACC 19094.</title>
        <authorList>
            <person name="Kim S."/>
            <person name="Heo J."/>
            <person name="Kwon S.-W."/>
        </authorList>
    </citation>
    <scope>NUCLEOTIDE SEQUENCE [LARGE SCALE GENOMIC DNA]</scope>
    <source>
        <strain evidence="2 3">KACC 19094</strain>
        <plasmid evidence="2 3">unnamed1</plasmid>
    </source>
</reference>
<dbReference type="PANTHER" id="PTHR33933">
    <property type="entry name" value="NUCLEOTIDYLTRANSFERASE"/>
    <property type="match status" value="1"/>
</dbReference>
<organism evidence="2 3">
    <name type="scientific">Novosphingobium humi</name>
    <dbReference type="NCBI Taxonomy" id="2282397"/>
    <lineage>
        <taxon>Bacteria</taxon>
        <taxon>Pseudomonadati</taxon>
        <taxon>Pseudomonadota</taxon>
        <taxon>Alphaproteobacteria</taxon>
        <taxon>Sphingomonadales</taxon>
        <taxon>Sphingomonadaceae</taxon>
        <taxon>Novosphingobium</taxon>
    </lineage>
</organism>
<geneLocation type="plasmid" evidence="2 3">
    <name>unnamed1</name>
</geneLocation>
<protein>
    <submittedName>
        <fullName evidence="2">HEPN domain-containing protein</fullName>
    </submittedName>
</protein>
<keyword evidence="2" id="KW-0614">Plasmid</keyword>
<dbReference type="EMBL" id="CP117418">
    <property type="protein sequence ID" value="WCT80095.1"/>
    <property type="molecule type" value="Genomic_DNA"/>
</dbReference>
<name>A0ABY7U679_9SPHN</name>
<evidence type="ECO:0000313" key="2">
    <source>
        <dbReference type="EMBL" id="WCT80095.1"/>
    </source>
</evidence>
<dbReference type="Pfam" id="PF05168">
    <property type="entry name" value="HEPN"/>
    <property type="match status" value="1"/>
</dbReference>
<evidence type="ECO:0000259" key="1">
    <source>
        <dbReference type="PROSITE" id="PS50910"/>
    </source>
</evidence>
<dbReference type="Gene3D" id="1.20.120.330">
    <property type="entry name" value="Nucleotidyltransferases domain 2"/>
    <property type="match status" value="1"/>
</dbReference>
<keyword evidence="3" id="KW-1185">Reference proteome</keyword>
<dbReference type="InterPro" id="IPR043519">
    <property type="entry name" value="NT_sf"/>
</dbReference>
<dbReference type="SMART" id="SM00748">
    <property type="entry name" value="HEPN"/>
    <property type="match status" value="1"/>
</dbReference>
<dbReference type="PANTHER" id="PTHR33933:SF1">
    <property type="entry name" value="PROTEIN ADENYLYLTRANSFERASE MNTA-RELATED"/>
    <property type="match status" value="1"/>
</dbReference>
<dbReference type="InterPro" id="IPR052548">
    <property type="entry name" value="Type_VII_TA_antitoxin"/>
</dbReference>
<sequence>MRTDLDHLPATKQRELERVVQLLFEEFDGAHMDATGRRKTGKIVKILLYGSHARGGWVDEPHTTKGYRSDFDLLIIVSQKELADRAAYWTRADERLIEEMIAGRLRTPVNFIVHSLQQVNDGLAHGRFFFMDIAREGIAIYESDDRELARPVPRTPQANLDMAREYFEEWMPGGASFLKGYHFYMSERDWKKAAFLLHQAAESLYHAVLLVSTLYTAHNHNLAFLRTQAERLDLRLVEAWPRELRKDRALFEKLKDAYVKARYSKHYRITAEELAWLGERVEVLGRIVHAICMERISALEAMLGLGTTSAD</sequence>
<proteinExistence type="predicted"/>
<dbReference type="Gene3D" id="3.30.460.10">
    <property type="entry name" value="Beta Polymerase, domain 2"/>
    <property type="match status" value="1"/>
</dbReference>
<dbReference type="Proteomes" id="UP001218231">
    <property type="component" value="Plasmid unnamed1"/>
</dbReference>
<dbReference type="RefSeq" id="WP_273620367.1">
    <property type="nucleotide sequence ID" value="NZ_CP117418.1"/>
</dbReference>
<feature type="domain" description="HEPN" evidence="1">
    <location>
        <begin position="171"/>
        <end position="291"/>
    </location>
</feature>
<dbReference type="SUPFAM" id="SSF81301">
    <property type="entry name" value="Nucleotidyltransferase"/>
    <property type="match status" value="1"/>
</dbReference>
<dbReference type="CDD" id="cd05403">
    <property type="entry name" value="NT_KNTase_like"/>
    <property type="match status" value="1"/>
</dbReference>
<dbReference type="InterPro" id="IPR007842">
    <property type="entry name" value="HEPN_dom"/>
</dbReference>
<accession>A0ABY7U679</accession>
<dbReference type="PROSITE" id="PS50910">
    <property type="entry name" value="HEPN"/>
    <property type="match status" value="1"/>
</dbReference>
<dbReference type="SUPFAM" id="SSF81593">
    <property type="entry name" value="Nucleotidyltransferase substrate binding subunit/domain"/>
    <property type="match status" value="1"/>
</dbReference>
<evidence type="ECO:0000313" key="3">
    <source>
        <dbReference type="Proteomes" id="UP001218231"/>
    </source>
</evidence>